<keyword evidence="7" id="KW-1185">Reference proteome</keyword>
<organism evidence="6 7">
    <name type="scientific">Cudoniella acicularis</name>
    <dbReference type="NCBI Taxonomy" id="354080"/>
    <lineage>
        <taxon>Eukaryota</taxon>
        <taxon>Fungi</taxon>
        <taxon>Dikarya</taxon>
        <taxon>Ascomycota</taxon>
        <taxon>Pezizomycotina</taxon>
        <taxon>Leotiomycetes</taxon>
        <taxon>Helotiales</taxon>
        <taxon>Tricladiaceae</taxon>
        <taxon>Cudoniella</taxon>
    </lineage>
</organism>
<evidence type="ECO:0000256" key="1">
    <source>
        <dbReference type="ARBA" id="ARBA00005495"/>
    </source>
</evidence>
<dbReference type="PANTHER" id="PTHR33337">
    <property type="entry name" value="GFA DOMAIN-CONTAINING PROTEIN"/>
    <property type="match status" value="1"/>
</dbReference>
<dbReference type="InterPro" id="IPR011057">
    <property type="entry name" value="Mss4-like_sf"/>
</dbReference>
<evidence type="ECO:0000313" key="7">
    <source>
        <dbReference type="Proteomes" id="UP000566819"/>
    </source>
</evidence>
<evidence type="ECO:0000256" key="4">
    <source>
        <dbReference type="ARBA" id="ARBA00023239"/>
    </source>
</evidence>
<dbReference type="GO" id="GO:0016846">
    <property type="term" value="F:carbon-sulfur lyase activity"/>
    <property type="evidence" value="ECO:0007669"/>
    <property type="project" value="InterPro"/>
</dbReference>
<dbReference type="PROSITE" id="PS51891">
    <property type="entry name" value="CENP_V_GFA"/>
    <property type="match status" value="1"/>
</dbReference>
<sequence>MASHDDKSKPYLPLAGLASDGYSKDDEGHEATATCYCGAVQLAFPTEGPGFATSFICNCTDCHKITASMFASNFCILDTHLKHVRGQSNLSIFSQNTTVHNGNTMANYFCKSCGTLMYRVGGGFPGMSILRIGTVDDFHLHETRLRPQVEQFTKDRVTWLKGAEGVKQVEGSAF</sequence>
<dbReference type="AlphaFoldDB" id="A0A8H4RIG8"/>
<dbReference type="EMBL" id="JAAMPI010000669">
    <property type="protein sequence ID" value="KAF4629500.1"/>
    <property type="molecule type" value="Genomic_DNA"/>
</dbReference>
<feature type="domain" description="CENP-V/GFA" evidence="5">
    <location>
        <begin position="29"/>
        <end position="154"/>
    </location>
</feature>
<protein>
    <recommendedName>
        <fullName evidence="5">CENP-V/GFA domain-containing protein</fullName>
    </recommendedName>
</protein>
<dbReference type="OrthoDB" id="428768at2759"/>
<evidence type="ECO:0000313" key="6">
    <source>
        <dbReference type="EMBL" id="KAF4629500.1"/>
    </source>
</evidence>
<evidence type="ECO:0000256" key="2">
    <source>
        <dbReference type="ARBA" id="ARBA00022723"/>
    </source>
</evidence>
<gene>
    <name evidence="6" type="ORF">G7Y89_g8647</name>
</gene>
<dbReference type="Pfam" id="PF04828">
    <property type="entry name" value="GFA"/>
    <property type="match status" value="1"/>
</dbReference>
<dbReference type="GO" id="GO:0046872">
    <property type="term" value="F:metal ion binding"/>
    <property type="evidence" value="ECO:0007669"/>
    <property type="project" value="UniProtKB-KW"/>
</dbReference>
<dbReference type="InterPro" id="IPR006913">
    <property type="entry name" value="CENP-V/GFA"/>
</dbReference>
<keyword evidence="4" id="KW-0456">Lyase</keyword>
<evidence type="ECO:0000259" key="5">
    <source>
        <dbReference type="PROSITE" id="PS51891"/>
    </source>
</evidence>
<reference evidence="6 7" key="1">
    <citation type="submission" date="2020-03" db="EMBL/GenBank/DDBJ databases">
        <title>Draft Genome Sequence of Cudoniella acicularis.</title>
        <authorList>
            <person name="Buettner E."/>
            <person name="Kellner H."/>
        </authorList>
    </citation>
    <scope>NUCLEOTIDE SEQUENCE [LARGE SCALE GENOMIC DNA]</scope>
    <source>
        <strain evidence="6 7">DSM 108380</strain>
    </source>
</reference>
<dbReference type="PANTHER" id="PTHR33337:SF8">
    <property type="entry name" value="CENP-V_GFA DOMAIN-CONTAINING PROTEIN"/>
    <property type="match status" value="1"/>
</dbReference>
<dbReference type="Proteomes" id="UP000566819">
    <property type="component" value="Unassembled WGS sequence"/>
</dbReference>
<keyword evidence="3" id="KW-0862">Zinc</keyword>
<evidence type="ECO:0000256" key="3">
    <source>
        <dbReference type="ARBA" id="ARBA00022833"/>
    </source>
</evidence>
<proteinExistence type="inferred from homology"/>
<comment type="caution">
    <text evidence="6">The sequence shown here is derived from an EMBL/GenBank/DDBJ whole genome shotgun (WGS) entry which is preliminary data.</text>
</comment>
<accession>A0A8H4RIG8</accession>
<comment type="similarity">
    <text evidence="1">Belongs to the Gfa family.</text>
</comment>
<dbReference type="Gene3D" id="3.90.1590.10">
    <property type="entry name" value="glutathione-dependent formaldehyde- activating enzyme (gfa)"/>
    <property type="match status" value="1"/>
</dbReference>
<dbReference type="SUPFAM" id="SSF51316">
    <property type="entry name" value="Mss4-like"/>
    <property type="match status" value="1"/>
</dbReference>
<keyword evidence="2" id="KW-0479">Metal-binding</keyword>
<name>A0A8H4RIG8_9HELO</name>